<evidence type="ECO:0000256" key="13">
    <source>
        <dbReference type="ARBA" id="ARBA00023136"/>
    </source>
</evidence>
<evidence type="ECO:0000256" key="19">
    <source>
        <dbReference type="ARBA" id="ARBA00033291"/>
    </source>
</evidence>
<dbReference type="PANTHER" id="PTHR46420">
    <property type="entry name" value="BETA-1,4-GLUCURONYLTRANSFERASE 1"/>
    <property type="match status" value="1"/>
</dbReference>
<dbReference type="InterPro" id="IPR043189">
    <property type="entry name" value="B4GAT1"/>
</dbReference>
<evidence type="ECO:0000256" key="16">
    <source>
        <dbReference type="ARBA" id="ARBA00030723"/>
    </source>
</evidence>
<comment type="pathway">
    <text evidence="3">Protein modification; protein glycosylation.</text>
</comment>
<organism evidence="22">
    <name type="scientific">Lepeophtheirus salmonis</name>
    <name type="common">Salmon louse</name>
    <name type="synonym">Caligus salmonis</name>
    <dbReference type="NCBI Taxonomy" id="72036"/>
    <lineage>
        <taxon>Eukaryota</taxon>
        <taxon>Metazoa</taxon>
        <taxon>Ecdysozoa</taxon>
        <taxon>Arthropoda</taxon>
        <taxon>Crustacea</taxon>
        <taxon>Multicrustacea</taxon>
        <taxon>Hexanauplia</taxon>
        <taxon>Copepoda</taxon>
        <taxon>Siphonostomatoida</taxon>
        <taxon>Caligidae</taxon>
        <taxon>Lepeophtheirus</taxon>
    </lineage>
</organism>
<evidence type="ECO:0000256" key="10">
    <source>
        <dbReference type="ARBA" id="ARBA00022968"/>
    </source>
</evidence>
<keyword evidence="12" id="KW-0333">Golgi apparatus</keyword>
<evidence type="ECO:0000256" key="12">
    <source>
        <dbReference type="ARBA" id="ARBA00023034"/>
    </source>
</evidence>
<gene>
    <name evidence="22" type="primary">Dmoj\GI18863</name>
</gene>
<evidence type="ECO:0000256" key="21">
    <source>
        <dbReference type="SAM" id="Phobius"/>
    </source>
</evidence>
<evidence type="ECO:0000256" key="3">
    <source>
        <dbReference type="ARBA" id="ARBA00004922"/>
    </source>
</evidence>
<keyword evidence="7" id="KW-0808">Transferase</keyword>
<comment type="cofactor">
    <cofactor evidence="1">
        <name>Mn(2+)</name>
        <dbReference type="ChEBI" id="CHEBI:29035"/>
    </cofactor>
</comment>
<feature type="transmembrane region" description="Helical" evidence="21">
    <location>
        <begin position="6"/>
        <end position="21"/>
    </location>
</feature>
<keyword evidence="8 21" id="KW-0812">Transmembrane</keyword>
<dbReference type="GO" id="GO:0015020">
    <property type="term" value="F:glucuronosyltransferase activity"/>
    <property type="evidence" value="ECO:0007669"/>
    <property type="project" value="InterPro"/>
</dbReference>
<evidence type="ECO:0000256" key="11">
    <source>
        <dbReference type="ARBA" id="ARBA00022989"/>
    </source>
</evidence>
<feature type="transmembrane region" description="Helical" evidence="21">
    <location>
        <begin position="33"/>
        <end position="57"/>
    </location>
</feature>
<dbReference type="Pfam" id="PF13896">
    <property type="entry name" value="Glyco_transf_49"/>
    <property type="match status" value="1"/>
</dbReference>
<dbReference type="PANTHER" id="PTHR46420:SF1">
    <property type="entry name" value="BETA-1,4-GLUCURONYLTRANSFERASE 1"/>
    <property type="match status" value="1"/>
</dbReference>
<keyword evidence="10" id="KW-0735">Signal-anchor</keyword>
<dbReference type="GO" id="GO:0046872">
    <property type="term" value="F:metal ion binding"/>
    <property type="evidence" value="ECO:0007669"/>
    <property type="project" value="UniProtKB-KW"/>
</dbReference>
<keyword evidence="15" id="KW-0464">Manganese</keyword>
<evidence type="ECO:0000256" key="17">
    <source>
        <dbReference type="ARBA" id="ARBA00032175"/>
    </source>
</evidence>
<comment type="catalytic activity">
    <reaction evidence="20">
        <text>3-O-[beta-D-Xyl-(1-&gt;4)-Rib-ol-P-Rib-ol-P-3-beta-D-GalNAc-(1-&gt;3)-beta-D-GlcNAc-(1-&gt;4)-(O-6-P-alpha-D-Man)]-Thr-[protein] + UDP-alpha-D-glucuronate = 3-O-[beta-D-GlcA-(1-&gt;3)-beta-D-Xyl-(1-&gt;4)-Rib-ol-P-Rib-ol-P-3-beta-D-GalNAc-(1-&gt;3)-beta-D-GlcNAc-(1-&gt;4)-(O-6-P-alpha-D-Man)]-Thr-[protein] + UDP + H(+)</text>
        <dbReference type="Rhea" id="RHEA:46860"/>
        <dbReference type="Rhea" id="RHEA-COMP:15023"/>
        <dbReference type="Rhea" id="RHEA-COMP:17482"/>
        <dbReference type="ChEBI" id="CHEBI:15378"/>
        <dbReference type="ChEBI" id="CHEBI:58052"/>
        <dbReference type="ChEBI" id="CHEBI:58223"/>
        <dbReference type="ChEBI" id="CHEBI:142405"/>
        <dbReference type="ChEBI" id="CHEBI:177336"/>
    </reaction>
</comment>
<comment type="subcellular location">
    <subcellularLocation>
        <location evidence="2">Golgi apparatus membrane</location>
        <topology evidence="2">Single-pass type II membrane protein</topology>
    </subcellularLocation>
</comment>
<feature type="non-terminal residue" evidence="22">
    <location>
        <position position="1"/>
    </location>
</feature>
<evidence type="ECO:0000256" key="14">
    <source>
        <dbReference type="ARBA" id="ARBA00023180"/>
    </source>
</evidence>
<keyword evidence="14" id="KW-0325">Glycoprotein</keyword>
<keyword evidence="9" id="KW-0479">Metal-binding</keyword>
<evidence type="ECO:0000256" key="6">
    <source>
        <dbReference type="ARBA" id="ARBA00022676"/>
    </source>
</evidence>
<proteinExistence type="inferred from homology"/>
<dbReference type="GO" id="GO:0035269">
    <property type="term" value="P:protein O-linked glycosylation via mannose"/>
    <property type="evidence" value="ECO:0007669"/>
    <property type="project" value="TreeGrafter"/>
</dbReference>
<feature type="non-terminal residue" evidence="22">
    <location>
        <position position="469"/>
    </location>
</feature>
<evidence type="ECO:0000256" key="4">
    <source>
        <dbReference type="ARBA" id="ARBA00008539"/>
    </source>
</evidence>
<sequence>ALLLLNLLFLILNPLLIYILTEKKKLKMRKSIFRNISYLAVFLFIELIILIIIRTYIYKDNSDLQRNSSNDKRILLSIENTKTMLSTVTTAAPISTNIHNIVPSKGIWDVWHKFKYHYHVFTGSDWEELSGNQSTCLSTQSTVDRLGDLADLIQTWRGPLSLALFIPDIEYILVVSVLNQHFLKCYPIFQKSASIHFAYPSEYPPSNGTLEMRENISKLIRNASCTPSDTKALMKGILALRPKAMLKWRERYAYPQNLLRNLARRSCQTNWTMVSDIDMITTPGFEEKLNYFFASNKTICTKDCAFVVPTYEIKDVVKSLPVNKLELIQLVQNQTAREFHLKVFSLNQRGSDLRKWEKLPNYNESTLSIGYKIKKYIFGYEPTYISKPNAPFFDERFIGFGMTRNTQTYEMYAKNYEFYIMDNAFLCHWGFTKLKDRPSWRYSQQYKNRQRFDKFAKEIFAKYNRNPTN</sequence>
<evidence type="ECO:0000256" key="7">
    <source>
        <dbReference type="ARBA" id="ARBA00022679"/>
    </source>
</evidence>
<name>A0A0K2TMR8_LEPSM</name>
<dbReference type="GO" id="GO:0000139">
    <property type="term" value="C:Golgi membrane"/>
    <property type="evidence" value="ECO:0007669"/>
    <property type="project" value="UniProtKB-SubCell"/>
</dbReference>
<evidence type="ECO:0000256" key="5">
    <source>
        <dbReference type="ARBA" id="ARBA00017962"/>
    </source>
</evidence>
<dbReference type="EMBL" id="HACA01009405">
    <property type="protein sequence ID" value="CDW26766.1"/>
    <property type="molecule type" value="Transcribed_RNA"/>
</dbReference>
<evidence type="ECO:0000256" key="9">
    <source>
        <dbReference type="ARBA" id="ARBA00022723"/>
    </source>
</evidence>
<dbReference type="AlphaFoldDB" id="A0A0K2TMR8"/>
<keyword evidence="11 21" id="KW-1133">Transmembrane helix</keyword>
<keyword evidence="13 21" id="KW-0472">Membrane</keyword>
<accession>A0A0K2TMR8</accession>
<protein>
    <recommendedName>
        <fullName evidence="5">Beta-1,4-glucuronyltransferase 1</fullName>
    </recommendedName>
    <alternativeName>
        <fullName evidence="16">I-beta-1,3-N-acetylglucosaminyltransferase</fullName>
    </alternativeName>
    <alternativeName>
        <fullName evidence="19">N-acetyllactosaminide beta-1,3-N-acetylglucosaminyltransferase</fullName>
    </alternativeName>
    <alternativeName>
        <fullName evidence="17">Poly-N-acetyllactosamine extension enzyme</fullName>
    </alternativeName>
    <alternativeName>
        <fullName evidence="18">UDP-GlcNAc:betaGal beta-1,3-N-acetylglucosaminyltransferase 1</fullName>
    </alternativeName>
</protein>
<evidence type="ECO:0000256" key="15">
    <source>
        <dbReference type="ARBA" id="ARBA00023211"/>
    </source>
</evidence>
<evidence type="ECO:0000313" key="22">
    <source>
        <dbReference type="EMBL" id="CDW26766.1"/>
    </source>
</evidence>
<evidence type="ECO:0000256" key="8">
    <source>
        <dbReference type="ARBA" id="ARBA00022692"/>
    </source>
</evidence>
<reference evidence="22" key="1">
    <citation type="submission" date="2014-05" db="EMBL/GenBank/DDBJ databases">
        <authorList>
            <person name="Chronopoulou M."/>
        </authorList>
    </citation>
    <scope>NUCLEOTIDE SEQUENCE</scope>
    <source>
        <tissue evidence="22">Whole organism</tissue>
    </source>
</reference>
<keyword evidence="6" id="KW-0328">Glycosyltransferase</keyword>
<evidence type="ECO:0000256" key="18">
    <source>
        <dbReference type="ARBA" id="ARBA00032181"/>
    </source>
</evidence>
<evidence type="ECO:0000256" key="2">
    <source>
        <dbReference type="ARBA" id="ARBA00004323"/>
    </source>
</evidence>
<dbReference type="OrthoDB" id="6479716at2759"/>
<dbReference type="UniPathway" id="UPA00378"/>
<comment type="similarity">
    <text evidence="4">Belongs to the glycosyltransferase 49 family.</text>
</comment>
<evidence type="ECO:0000256" key="1">
    <source>
        <dbReference type="ARBA" id="ARBA00001936"/>
    </source>
</evidence>
<evidence type="ECO:0000256" key="20">
    <source>
        <dbReference type="ARBA" id="ARBA00047852"/>
    </source>
</evidence>